<protein>
    <submittedName>
        <fullName evidence="1">Uncharacterized protein</fullName>
    </submittedName>
</protein>
<dbReference type="Proteomes" id="UP000886998">
    <property type="component" value="Unassembled WGS sequence"/>
</dbReference>
<evidence type="ECO:0000313" key="1">
    <source>
        <dbReference type="EMBL" id="GFY51667.1"/>
    </source>
</evidence>
<dbReference type="AlphaFoldDB" id="A0A8X6XDB3"/>
<keyword evidence="2" id="KW-1185">Reference proteome</keyword>
<accession>A0A8X6XDB3</accession>
<gene>
    <name evidence="1" type="primary">NCL1_40015</name>
    <name evidence="1" type="ORF">TNIN_65351</name>
</gene>
<name>A0A8X6XDB3_9ARAC</name>
<dbReference type="OrthoDB" id="6407690at2759"/>
<organism evidence="1 2">
    <name type="scientific">Trichonephila inaurata madagascariensis</name>
    <dbReference type="NCBI Taxonomy" id="2747483"/>
    <lineage>
        <taxon>Eukaryota</taxon>
        <taxon>Metazoa</taxon>
        <taxon>Ecdysozoa</taxon>
        <taxon>Arthropoda</taxon>
        <taxon>Chelicerata</taxon>
        <taxon>Arachnida</taxon>
        <taxon>Araneae</taxon>
        <taxon>Araneomorphae</taxon>
        <taxon>Entelegynae</taxon>
        <taxon>Araneoidea</taxon>
        <taxon>Nephilidae</taxon>
        <taxon>Trichonephila</taxon>
        <taxon>Trichonephila inaurata</taxon>
    </lineage>
</organism>
<reference evidence="1" key="1">
    <citation type="submission" date="2020-08" db="EMBL/GenBank/DDBJ databases">
        <title>Multicomponent nature underlies the extraordinary mechanical properties of spider dragline silk.</title>
        <authorList>
            <person name="Kono N."/>
            <person name="Nakamura H."/>
            <person name="Mori M."/>
            <person name="Yoshida Y."/>
            <person name="Ohtoshi R."/>
            <person name="Malay A.D."/>
            <person name="Moran D.A.P."/>
            <person name="Tomita M."/>
            <person name="Numata K."/>
            <person name="Arakawa K."/>
        </authorList>
    </citation>
    <scope>NUCLEOTIDE SEQUENCE</scope>
</reference>
<evidence type="ECO:0000313" key="2">
    <source>
        <dbReference type="Proteomes" id="UP000886998"/>
    </source>
</evidence>
<comment type="caution">
    <text evidence="1">The sequence shown here is derived from an EMBL/GenBank/DDBJ whole genome shotgun (WGS) entry which is preliminary data.</text>
</comment>
<proteinExistence type="predicted"/>
<dbReference type="EMBL" id="BMAV01008240">
    <property type="protein sequence ID" value="GFY51667.1"/>
    <property type="molecule type" value="Genomic_DNA"/>
</dbReference>
<sequence length="452" mass="53430">MAFFDHLYVLSLRQMAMTKLAITVCFDPEIMNFVKISGCASFVFPSKEAHLYLGVERPKKETWLWKDYLKETIQPDDGVTRMNILPFAKWEELVKERISALPKLLQHELLDVVRSVSIEIDKWIKGHSRYWTECSEFARSFHCDFQWNSLGKIDRLGTARKIIINKRSDTTTRFILTLLYGLTDMADMTSIQKKVPYEIVHKCSNFCVKEIINESSLIPDFGIQFKYITHKDIFITASSEEKVLFLIGVLREECLQYEDFLFFMSHLSDDERKSLYKHRAFKILRLYFLEWPLQYKFLNAAEQLLPYFTESNFRDILKLIIYERIMLNRKDFNYTDLLKEFWSLSPSKLKESIKTDSIYEPLLLIINFPDDEIFPSDQLLENYRGDGLIFTHDGIKYRLCRVEQIFGVKNYFKVDDTRFIFDLSYPTTQSLDLSHDDIITTLVPVKTTVEAR</sequence>